<dbReference type="Proteomes" id="UP000324091">
    <property type="component" value="Chromosome 6"/>
</dbReference>
<dbReference type="EMBL" id="RHFK02000019">
    <property type="protein sequence ID" value="TWW58561.1"/>
    <property type="molecule type" value="Genomic_DNA"/>
</dbReference>
<feature type="compositionally biased region" description="Polar residues" evidence="1">
    <location>
        <begin position="89"/>
        <end position="104"/>
    </location>
</feature>
<comment type="caution">
    <text evidence="2">The sequence shown here is derived from an EMBL/GenBank/DDBJ whole genome shotgun (WGS) entry which is preliminary data.</text>
</comment>
<keyword evidence="3" id="KW-1185">Reference proteome</keyword>
<feature type="compositionally biased region" description="Polar residues" evidence="1">
    <location>
        <begin position="18"/>
        <end position="31"/>
    </location>
</feature>
<accession>A0A5C6MWQ6</accession>
<sequence>MASLTAARSQQQRSALFWLTQQNRGLRSETQPRAAPSCRHEGHMIGSKGSRQQGQPGESMDTRQDEEEEVILAAWRTMTSALQRHHLSNDSTSGPTQSFLTRQRQSTKARRGPGPRLQSW</sequence>
<evidence type="ECO:0000256" key="1">
    <source>
        <dbReference type="SAM" id="MobiDB-lite"/>
    </source>
</evidence>
<evidence type="ECO:0000313" key="3">
    <source>
        <dbReference type="Proteomes" id="UP000324091"/>
    </source>
</evidence>
<evidence type="ECO:0000313" key="2">
    <source>
        <dbReference type="EMBL" id="TWW58561.1"/>
    </source>
</evidence>
<dbReference type="AlphaFoldDB" id="A0A5C6MWQ6"/>
<reference evidence="2 3" key="1">
    <citation type="submission" date="2019-04" db="EMBL/GenBank/DDBJ databases">
        <title>Chromosome genome assembly for Takifugu flavidus.</title>
        <authorList>
            <person name="Xiao S."/>
        </authorList>
    </citation>
    <scope>NUCLEOTIDE SEQUENCE [LARGE SCALE GENOMIC DNA]</scope>
    <source>
        <strain evidence="2">HTHZ2018</strain>
        <tissue evidence="2">Muscle</tissue>
    </source>
</reference>
<gene>
    <name evidence="2" type="ORF">D4764_06G0000910</name>
</gene>
<protein>
    <submittedName>
        <fullName evidence="2">Uncharacterized protein</fullName>
    </submittedName>
</protein>
<proteinExistence type="predicted"/>
<organism evidence="2 3">
    <name type="scientific">Takifugu flavidus</name>
    <name type="common">sansaifugu</name>
    <dbReference type="NCBI Taxonomy" id="433684"/>
    <lineage>
        <taxon>Eukaryota</taxon>
        <taxon>Metazoa</taxon>
        <taxon>Chordata</taxon>
        <taxon>Craniata</taxon>
        <taxon>Vertebrata</taxon>
        <taxon>Euteleostomi</taxon>
        <taxon>Actinopterygii</taxon>
        <taxon>Neopterygii</taxon>
        <taxon>Teleostei</taxon>
        <taxon>Neoteleostei</taxon>
        <taxon>Acanthomorphata</taxon>
        <taxon>Eupercaria</taxon>
        <taxon>Tetraodontiformes</taxon>
        <taxon>Tetradontoidea</taxon>
        <taxon>Tetraodontidae</taxon>
        <taxon>Takifugu</taxon>
    </lineage>
</organism>
<feature type="region of interest" description="Disordered" evidence="1">
    <location>
        <begin position="18"/>
        <end position="70"/>
    </location>
</feature>
<feature type="region of interest" description="Disordered" evidence="1">
    <location>
        <begin position="82"/>
        <end position="120"/>
    </location>
</feature>
<name>A0A5C6MWQ6_9TELE</name>